<dbReference type="AlphaFoldDB" id="A0AAN8S403"/>
<dbReference type="Proteomes" id="UP001372834">
    <property type="component" value="Unassembled WGS sequence"/>
</dbReference>
<dbReference type="EMBL" id="JAWJWE010000038">
    <property type="protein sequence ID" value="KAK6622820.1"/>
    <property type="molecule type" value="Genomic_DNA"/>
</dbReference>
<evidence type="ECO:0000256" key="1">
    <source>
        <dbReference type="SAM" id="MobiDB-lite"/>
    </source>
</evidence>
<protein>
    <submittedName>
        <fullName evidence="2">Uncharacterized protein</fullName>
    </submittedName>
</protein>
<evidence type="ECO:0000313" key="2">
    <source>
        <dbReference type="EMBL" id="KAK6622820.1"/>
    </source>
</evidence>
<accession>A0AAN8S403</accession>
<sequence length="84" mass="10346">MEGKKPQRSAKEPLRSPRKCRKGRDEAVQRKRWEEREGSRWTKRLHLLPVKRFSLKTFAPTILKKKQQQKQQRKQRRRRQQQQG</sequence>
<organism evidence="2 3">
    <name type="scientific">Polyplax serrata</name>
    <name type="common">Common mouse louse</name>
    <dbReference type="NCBI Taxonomy" id="468196"/>
    <lineage>
        <taxon>Eukaryota</taxon>
        <taxon>Metazoa</taxon>
        <taxon>Ecdysozoa</taxon>
        <taxon>Arthropoda</taxon>
        <taxon>Hexapoda</taxon>
        <taxon>Insecta</taxon>
        <taxon>Pterygota</taxon>
        <taxon>Neoptera</taxon>
        <taxon>Paraneoptera</taxon>
        <taxon>Psocodea</taxon>
        <taxon>Troctomorpha</taxon>
        <taxon>Phthiraptera</taxon>
        <taxon>Anoplura</taxon>
        <taxon>Polyplacidae</taxon>
        <taxon>Polyplax</taxon>
    </lineage>
</organism>
<feature type="compositionally biased region" description="Basic residues" evidence="1">
    <location>
        <begin position="63"/>
        <end position="84"/>
    </location>
</feature>
<reference evidence="2 3" key="1">
    <citation type="submission" date="2023-10" db="EMBL/GenBank/DDBJ databases">
        <title>Genomes of two closely related lineages of the louse Polyplax serrata with different host specificities.</title>
        <authorList>
            <person name="Martinu J."/>
            <person name="Tarabai H."/>
            <person name="Stefka J."/>
            <person name="Hypsa V."/>
        </authorList>
    </citation>
    <scope>NUCLEOTIDE SEQUENCE [LARGE SCALE GENOMIC DNA]</scope>
    <source>
        <strain evidence="2">HR10_N</strain>
    </source>
</reference>
<evidence type="ECO:0000313" key="3">
    <source>
        <dbReference type="Proteomes" id="UP001372834"/>
    </source>
</evidence>
<comment type="caution">
    <text evidence="2">The sequence shown here is derived from an EMBL/GenBank/DDBJ whole genome shotgun (WGS) entry which is preliminary data.</text>
</comment>
<feature type="compositionally biased region" description="Basic and acidic residues" evidence="1">
    <location>
        <begin position="1"/>
        <end position="15"/>
    </location>
</feature>
<feature type="region of interest" description="Disordered" evidence="1">
    <location>
        <begin position="1"/>
        <end position="38"/>
    </location>
</feature>
<gene>
    <name evidence="2" type="ORF">RUM43_008663</name>
</gene>
<name>A0AAN8S403_POLSC</name>
<feature type="non-terminal residue" evidence="2">
    <location>
        <position position="84"/>
    </location>
</feature>
<proteinExistence type="predicted"/>
<feature type="region of interest" description="Disordered" evidence="1">
    <location>
        <begin position="54"/>
        <end position="84"/>
    </location>
</feature>
<feature type="compositionally biased region" description="Basic and acidic residues" evidence="1">
    <location>
        <begin position="23"/>
        <end position="38"/>
    </location>
</feature>